<organism evidence="1 2">
    <name type="scientific">Cellulophaga phage phi46:3</name>
    <dbReference type="NCBI Taxonomy" id="1327985"/>
    <lineage>
        <taxon>Viruses</taxon>
        <taxon>Duplodnaviria</taxon>
        <taxon>Heunggongvirae</taxon>
        <taxon>Uroviricota</taxon>
        <taxon>Caudoviricetes</taxon>
        <taxon>Pachyviridae</taxon>
        <taxon>Bacelvirus</taxon>
        <taxon>Bacelvirus phi46tres</taxon>
    </lineage>
</organism>
<reference evidence="2" key="2">
    <citation type="submission" date="2013-03" db="EMBL/GenBank/DDBJ databases">
        <title>The Cellulophaga phages: a novel, diverse, and globally ubiquitous model system.</title>
        <authorList>
            <person name="Holmfeldt K."/>
            <person name="Solonenko N."/>
            <person name="Shah M."/>
            <person name="Corrier K."/>
            <person name="Riemann L."/>
            <person name="VerBerkmoes N.C."/>
            <person name="Sullivan M.B."/>
        </authorList>
    </citation>
    <scope>NUCLEOTIDE SEQUENCE [LARGE SCALE GENOMIC DNA]</scope>
</reference>
<proteinExistence type="predicted"/>
<dbReference type="EMBL" id="KC821622">
    <property type="protein sequence ID" value="AGO48858.1"/>
    <property type="molecule type" value="Genomic_DNA"/>
</dbReference>
<keyword evidence="2" id="KW-1185">Reference proteome</keyword>
<sequence length="82" mass="9502">MGIVKYNKNRQFSIIQAVKDGWNKEYVVLDDLVGLKLQDRKNPKHKVTISDIGWFMDICNVSFEEGGWLCLDHAIEQFKSIS</sequence>
<reference evidence="1 2" key="1">
    <citation type="journal article" date="2013" name="Proc. Natl. Acad. Sci. U.S.A.">
        <title>Twelve previously unknown phage genera are ubiquitous in global oceans.</title>
        <authorList>
            <person name="Holmfeldt K."/>
            <person name="Solonenko N."/>
            <person name="Shah M."/>
            <person name="Corrier K."/>
            <person name="Riemann L."/>
            <person name="Verberkmoes N.C."/>
            <person name="Sullivan M.B."/>
        </authorList>
    </citation>
    <scope>NUCLEOTIDE SEQUENCE [LARGE SCALE GENOMIC DNA]</scope>
    <source>
        <strain evidence="1">Phi46:3</strain>
    </source>
</reference>
<evidence type="ECO:0000313" key="2">
    <source>
        <dbReference type="Proteomes" id="UP000014727"/>
    </source>
</evidence>
<accession>S0A3P2</accession>
<dbReference type="RefSeq" id="YP_008241157.1">
    <property type="nucleotide sequence ID" value="NC_021792.1"/>
</dbReference>
<dbReference type="KEGG" id="vg:16797269"/>
<protein>
    <submittedName>
        <fullName evidence="1">Uncharacterized protein</fullName>
    </submittedName>
</protein>
<gene>
    <name evidence="1" type="ORF">Phi46:3_gp114</name>
</gene>
<name>S0A3P2_9CAUD</name>
<evidence type="ECO:0000313" key="1">
    <source>
        <dbReference type="EMBL" id="AGO48858.1"/>
    </source>
</evidence>
<dbReference type="Proteomes" id="UP000014727">
    <property type="component" value="Segment"/>
</dbReference>
<dbReference type="GeneID" id="16797269"/>